<dbReference type="InterPro" id="IPR008042">
    <property type="entry name" value="Retrotrans_Pao"/>
</dbReference>
<dbReference type="Pfam" id="PF05380">
    <property type="entry name" value="Peptidase_A17"/>
    <property type="match status" value="1"/>
</dbReference>
<keyword evidence="2" id="KW-1185">Reference proteome</keyword>
<reference evidence="1 2" key="2">
    <citation type="submission" date="2018-11" db="EMBL/GenBank/DDBJ databases">
        <authorList>
            <consortium name="Pathogen Informatics"/>
        </authorList>
    </citation>
    <scope>NUCLEOTIDE SEQUENCE [LARGE SCALE GENOMIC DNA]</scope>
</reference>
<protein>
    <submittedName>
        <fullName evidence="3">RNase H domain-containing protein</fullName>
    </submittedName>
</protein>
<name>A0A0N4TN79_BRUPA</name>
<dbReference type="Proteomes" id="UP000278627">
    <property type="component" value="Unassembled WGS sequence"/>
</dbReference>
<proteinExistence type="predicted"/>
<evidence type="ECO:0000313" key="1">
    <source>
        <dbReference type="EMBL" id="VDN91081.1"/>
    </source>
</evidence>
<evidence type="ECO:0000313" key="2">
    <source>
        <dbReference type="Proteomes" id="UP000278627"/>
    </source>
</evidence>
<evidence type="ECO:0000313" key="3">
    <source>
        <dbReference type="WBParaSite" id="BPAG_0000993301-mRNA-1"/>
    </source>
</evidence>
<dbReference type="EMBL" id="UZAD01013169">
    <property type="protein sequence ID" value="VDN91081.1"/>
    <property type="molecule type" value="Genomic_DNA"/>
</dbReference>
<dbReference type="WBParaSite" id="BPAG_0000993301-mRNA-1">
    <property type="protein sequence ID" value="BPAG_0000993301-mRNA-1"/>
    <property type="gene ID" value="BPAG_0000993301"/>
</dbReference>
<reference evidence="3" key="1">
    <citation type="submission" date="2017-02" db="UniProtKB">
        <authorList>
            <consortium name="WormBaseParasite"/>
        </authorList>
    </citation>
    <scope>IDENTIFICATION</scope>
</reference>
<sequence length="117" mass="13326">MGVNEIPKLATDISQRRQLHIFTDASSVISNERNNERGRVLLFAKSRLAPIKGMNIPRLELLAMLTGCAVVEFKVRITLDTKSIEVAIYNFHYDTSHVIMTRLILQSRDSSRKIQTI</sequence>
<organism evidence="3">
    <name type="scientific">Brugia pahangi</name>
    <name type="common">Filarial nematode worm</name>
    <dbReference type="NCBI Taxonomy" id="6280"/>
    <lineage>
        <taxon>Eukaryota</taxon>
        <taxon>Metazoa</taxon>
        <taxon>Ecdysozoa</taxon>
        <taxon>Nematoda</taxon>
        <taxon>Chromadorea</taxon>
        <taxon>Rhabditida</taxon>
        <taxon>Spirurina</taxon>
        <taxon>Spiruromorpha</taxon>
        <taxon>Filarioidea</taxon>
        <taxon>Onchocercidae</taxon>
        <taxon>Brugia</taxon>
    </lineage>
</organism>
<accession>A0A0N4TN79</accession>
<dbReference type="AlphaFoldDB" id="A0A0N4TN79"/>
<gene>
    <name evidence="1" type="ORF">BPAG_LOCUS9895</name>
</gene>